<evidence type="ECO:0000313" key="3">
    <source>
        <dbReference type="Proteomes" id="UP001237780"/>
    </source>
</evidence>
<keyword evidence="3" id="KW-1185">Reference proteome</keyword>
<organism evidence="2 3">
    <name type="scientific">Phyllobacterium ifriqiyense</name>
    <dbReference type="NCBI Taxonomy" id="314238"/>
    <lineage>
        <taxon>Bacteria</taxon>
        <taxon>Pseudomonadati</taxon>
        <taxon>Pseudomonadota</taxon>
        <taxon>Alphaproteobacteria</taxon>
        <taxon>Hyphomicrobiales</taxon>
        <taxon>Phyllobacteriaceae</taxon>
        <taxon>Phyllobacterium</taxon>
    </lineage>
</organism>
<dbReference type="RefSeq" id="WP_307280093.1">
    <property type="nucleotide sequence ID" value="NZ_JAUSZT010000003.1"/>
</dbReference>
<feature type="transmembrane region" description="Helical" evidence="1">
    <location>
        <begin position="75"/>
        <end position="95"/>
    </location>
</feature>
<keyword evidence="1" id="KW-0472">Membrane</keyword>
<keyword evidence="1" id="KW-0812">Transmembrane</keyword>
<evidence type="ECO:0008006" key="4">
    <source>
        <dbReference type="Google" id="ProtNLM"/>
    </source>
</evidence>
<name>A0ABU0S7X6_9HYPH</name>
<protein>
    <recommendedName>
        <fullName evidence="4">DUF3618 domain-containing protein</fullName>
    </recommendedName>
</protein>
<dbReference type="Proteomes" id="UP001237780">
    <property type="component" value="Unassembled WGS sequence"/>
</dbReference>
<accession>A0ABU0S7X6</accession>
<comment type="caution">
    <text evidence="2">The sequence shown here is derived from an EMBL/GenBank/DDBJ whole genome shotgun (WGS) entry which is preliminary data.</text>
</comment>
<proteinExistence type="predicted"/>
<reference evidence="2 3" key="1">
    <citation type="submission" date="2023-07" db="EMBL/GenBank/DDBJ databases">
        <title>Comparative genomics of wheat-associated soil bacteria to identify genetic determinants of phenazine resistance.</title>
        <authorList>
            <person name="Mouncey N."/>
        </authorList>
    </citation>
    <scope>NUCLEOTIDE SEQUENCE [LARGE SCALE GENOMIC DNA]</scope>
    <source>
        <strain evidence="2 3">W4I11</strain>
    </source>
</reference>
<keyword evidence="1" id="KW-1133">Transmembrane helix</keyword>
<evidence type="ECO:0000313" key="2">
    <source>
        <dbReference type="EMBL" id="MDQ0996854.1"/>
    </source>
</evidence>
<dbReference type="EMBL" id="JAUSZT010000003">
    <property type="protein sequence ID" value="MDQ0996854.1"/>
    <property type="molecule type" value="Genomic_DNA"/>
</dbReference>
<sequence>MPNSNNGIFDPMAQYARLSERVENQGKDIVDLRSNMNTGFQSVNSSIGTISNELRSSIGTLSNELRSNSRTQWPVIWAAAGVCLAIIVAAGSQALSPIKDSLSETKTDIRETASSAMSVAAFTDFKNTYENNRVISRQESIDKFGDIKKDIDKIKDDQVPRKEHERVWVSYDAQLAADREARMAAIQNIQRQVDEIKQTQSGFFGQRDLNMQLLDRLERIERDKRQSIPPP</sequence>
<gene>
    <name evidence="2" type="ORF">QFZ34_002036</name>
</gene>
<evidence type="ECO:0000256" key="1">
    <source>
        <dbReference type="SAM" id="Phobius"/>
    </source>
</evidence>